<name>A0ABR6WGD2_9BACT</name>
<dbReference type="Pfam" id="PF02397">
    <property type="entry name" value="Bac_transf"/>
    <property type="match status" value="1"/>
</dbReference>
<sequence>MTYNQTDTFKQAVPNDKRVTNIGRFLRKTNLDEIPQFFNVLVGDMSIVGPRPHAIEHDANYWFILPDFEKRYTVLPGITGLAQVRGARGVTDDQKVKMQHRLRYDLFYIKKYTLLHDIQICWWTLKSTLKGDKNAC</sequence>
<dbReference type="InterPro" id="IPR003362">
    <property type="entry name" value="Bact_transf"/>
</dbReference>
<evidence type="ECO:0000256" key="1">
    <source>
        <dbReference type="ARBA" id="ARBA00006464"/>
    </source>
</evidence>
<organism evidence="3 4">
    <name type="scientific">Spirosoma utsteinense</name>
    <dbReference type="NCBI Taxonomy" id="2585773"/>
    <lineage>
        <taxon>Bacteria</taxon>
        <taxon>Pseudomonadati</taxon>
        <taxon>Bacteroidota</taxon>
        <taxon>Cytophagia</taxon>
        <taxon>Cytophagales</taxon>
        <taxon>Cytophagaceae</taxon>
        <taxon>Spirosoma</taxon>
    </lineage>
</organism>
<protein>
    <submittedName>
        <fullName evidence="3">Lipopolysaccharide/colanic/teichoic acid biosynthesis glycosyltransferase</fullName>
    </submittedName>
</protein>
<evidence type="ECO:0000313" key="3">
    <source>
        <dbReference type="EMBL" id="MBC3795042.1"/>
    </source>
</evidence>
<dbReference type="Proteomes" id="UP000700732">
    <property type="component" value="Unassembled WGS sequence"/>
</dbReference>
<reference evidence="3 4" key="1">
    <citation type="submission" date="2019-06" db="EMBL/GenBank/DDBJ databases">
        <title>Spirosoma utsteinense sp. nov. isolated from Antarctic ice-free soils.</title>
        <authorList>
            <person name="Tahon G."/>
        </authorList>
    </citation>
    <scope>NUCLEOTIDE SEQUENCE [LARGE SCALE GENOMIC DNA]</scope>
    <source>
        <strain evidence="3 4">LMG 31447</strain>
    </source>
</reference>
<comment type="similarity">
    <text evidence="1">Belongs to the bacterial sugar transferase family.</text>
</comment>
<evidence type="ECO:0000259" key="2">
    <source>
        <dbReference type="Pfam" id="PF02397"/>
    </source>
</evidence>
<evidence type="ECO:0000313" key="4">
    <source>
        <dbReference type="Proteomes" id="UP000700732"/>
    </source>
</evidence>
<proteinExistence type="inferred from homology"/>
<feature type="domain" description="Bacterial sugar transferase" evidence="2">
    <location>
        <begin position="6"/>
        <end position="129"/>
    </location>
</feature>
<gene>
    <name evidence="3" type="ORF">FH603_5574</name>
</gene>
<comment type="caution">
    <text evidence="3">The sequence shown here is derived from an EMBL/GenBank/DDBJ whole genome shotgun (WGS) entry which is preliminary data.</text>
</comment>
<dbReference type="PANTHER" id="PTHR30576:SF0">
    <property type="entry name" value="UNDECAPRENYL-PHOSPHATE N-ACETYLGALACTOSAMINYL 1-PHOSPHATE TRANSFERASE-RELATED"/>
    <property type="match status" value="1"/>
</dbReference>
<keyword evidence="4" id="KW-1185">Reference proteome</keyword>
<dbReference type="PANTHER" id="PTHR30576">
    <property type="entry name" value="COLANIC BIOSYNTHESIS UDP-GLUCOSE LIPID CARRIER TRANSFERASE"/>
    <property type="match status" value="1"/>
</dbReference>
<dbReference type="EMBL" id="VFIA01000075">
    <property type="protein sequence ID" value="MBC3795042.1"/>
    <property type="molecule type" value="Genomic_DNA"/>
</dbReference>
<accession>A0ABR6WGD2</accession>